<evidence type="ECO:0000256" key="1">
    <source>
        <dbReference type="ARBA" id="ARBA00007401"/>
    </source>
</evidence>
<dbReference type="InterPro" id="IPR036156">
    <property type="entry name" value="Beta-gal/glucu_dom_sf"/>
</dbReference>
<dbReference type="EMBL" id="FQUM01000001">
    <property type="protein sequence ID" value="SHE39836.1"/>
    <property type="molecule type" value="Genomic_DNA"/>
</dbReference>
<proteinExistence type="inferred from homology"/>
<dbReference type="OrthoDB" id="9801077at2"/>
<dbReference type="InterPro" id="IPR008979">
    <property type="entry name" value="Galactose-bd-like_sf"/>
</dbReference>
<dbReference type="SUPFAM" id="SSF49303">
    <property type="entry name" value="beta-Galactosidase/glucuronidase domain"/>
    <property type="match status" value="1"/>
</dbReference>
<dbReference type="Gene3D" id="3.20.20.80">
    <property type="entry name" value="Glycosidases"/>
    <property type="match status" value="1"/>
</dbReference>
<dbReference type="InterPro" id="IPR040605">
    <property type="entry name" value="Glyco_hydro2_dom5"/>
</dbReference>
<dbReference type="Proteomes" id="UP000184164">
    <property type="component" value="Unassembled WGS sequence"/>
</dbReference>
<evidence type="ECO:0000259" key="7">
    <source>
        <dbReference type="Pfam" id="PF16355"/>
    </source>
</evidence>
<dbReference type="PANTHER" id="PTHR42732:SF1">
    <property type="entry name" value="BETA-MANNOSIDASE"/>
    <property type="match status" value="1"/>
</dbReference>
<evidence type="ECO:0000256" key="2">
    <source>
        <dbReference type="ARBA" id="ARBA00022801"/>
    </source>
</evidence>
<sequence>MNRILAALIVTFFFLTSFAENRNWIAFNENWLFSKGNPQGAEKVDFDDSRWESVNVPHDWAISGPFNEAEPGHTGKLPWKGEGWYRNTFKVDKANLGKLVYFLFDGIMAFPKIYVNGTLAGQWDYGYNSFYLEVSDLIRFGEENTIAVYVDTRKHGSRWYPGAGIYRKVRMLVTDPVHSEIWGTYITTPVVEKTHAEIRVLNNINNFSNAEKEITVEATILSPDGIEIASSETKKVIAAGTSRQFDHWMQVVQPSLWDVDNPVLYSLKTVVKEGEKVTDVKTTSFGFRTFEFTAADGFHLNGRRVQLKGVNLHHDHGPLGAAFNYRSMERKLEIMKEMGVNAIRTSHNIEAPEVLELCDKLGLIVFNEAFDKWDDKADITPETDFYEFGERNIRNFVKRDRNHPSVVIWSVGNEMGDIQTNSDYGLQKLAAMVGFVRKYDITRPVTMACDQDGNAKWRHFDYYDVHSWNYDQRWEPAHKLDPSKSVVISESASTVSTRGFYELPLPAEKTDFTESEYVSSYDLNAPYWAEIPDDDFMWQEEGKYIAGEFVWTGFDYLGEPTPYMNSRSSYFGIVDLVGIPKDRFYLYQSYWRPEKNMVHILPHWNWKGREGEKIPVFVYTNGDGAELFLNGKSLGKKFKNPTSETSIGRYRLMWSDVVFEPGELKAVGYKAGKVVGEDVVRTAGKPHSVKLSPDRTILNATGDDLSFVLVEVFDKDGNPCPLADNLINFEIDGPAEIAGVGNGDQRSYEPFRANYRKLFNGKAMLIIRSQKNTSGSIVVKATSRGLSPAKVELTSQ</sequence>
<dbReference type="InterPro" id="IPR023232">
    <property type="entry name" value="Glyco_hydro_2_AS"/>
</dbReference>
<feature type="domain" description="Glycoside hydrolase family 2" evidence="8">
    <location>
        <begin position="690"/>
        <end position="792"/>
    </location>
</feature>
<dbReference type="InterPro" id="IPR006104">
    <property type="entry name" value="Glyco_hydro_2_N"/>
</dbReference>
<dbReference type="GO" id="GO:0004553">
    <property type="term" value="F:hydrolase activity, hydrolyzing O-glycosyl compounds"/>
    <property type="evidence" value="ECO:0007669"/>
    <property type="project" value="InterPro"/>
</dbReference>
<evidence type="ECO:0000259" key="5">
    <source>
        <dbReference type="Pfam" id="PF02836"/>
    </source>
</evidence>
<dbReference type="SUPFAM" id="SSF51445">
    <property type="entry name" value="(Trans)glycosidases"/>
    <property type="match status" value="1"/>
</dbReference>
<dbReference type="STRING" id="1484053.SAMN05444274_101264"/>
<feature type="domain" description="Glycoside hydrolase family 2 catalytic" evidence="5">
    <location>
        <begin position="298"/>
        <end position="521"/>
    </location>
</feature>
<feature type="domain" description="DUF4982" evidence="7">
    <location>
        <begin position="611"/>
        <end position="675"/>
    </location>
</feature>
<dbReference type="Pfam" id="PF02837">
    <property type="entry name" value="Glyco_hydro_2_N"/>
    <property type="match status" value="1"/>
</dbReference>
<dbReference type="InterPro" id="IPR006101">
    <property type="entry name" value="Glyco_hydro_2"/>
</dbReference>
<accession>A0A1M4T5Q9</accession>
<dbReference type="PROSITE" id="PS00608">
    <property type="entry name" value="GLYCOSYL_HYDROL_F2_2"/>
    <property type="match status" value="1"/>
</dbReference>
<dbReference type="Pfam" id="PF16355">
    <property type="entry name" value="DUF4982"/>
    <property type="match status" value="1"/>
</dbReference>
<dbReference type="Gene3D" id="2.60.40.10">
    <property type="entry name" value="Immunoglobulins"/>
    <property type="match status" value="3"/>
</dbReference>
<keyword evidence="10" id="KW-1185">Reference proteome</keyword>
<evidence type="ECO:0000256" key="3">
    <source>
        <dbReference type="ARBA" id="ARBA00023295"/>
    </source>
</evidence>
<gene>
    <name evidence="9" type="ORF">SAMN05444274_101264</name>
</gene>
<dbReference type="Gene3D" id="2.60.120.260">
    <property type="entry name" value="Galactose-binding domain-like"/>
    <property type="match status" value="1"/>
</dbReference>
<dbReference type="SUPFAM" id="SSF49785">
    <property type="entry name" value="Galactose-binding domain-like"/>
    <property type="match status" value="1"/>
</dbReference>
<dbReference type="InterPro" id="IPR051913">
    <property type="entry name" value="GH2_Domain-Containing"/>
</dbReference>
<feature type="domain" description="Glycosyl hydrolases family 2 sugar binding" evidence="6">
    <location>
        <begin position="80"/>
        <end position="172"/>
    </location>
</feature>
<keyword evidence="2" id="KW-0378">Hydrolase</keyword>
<dbReference type="InterPro" id="IPR032311">
    <property type="entry name" value="DUF4982"/>
</dbReference>
<reference evidence="9 10" key="1">
    <citation type="submission" date="2016-11" db="EMBL/GenBank/DDBJ databases">
        <authorList>
            <person name="Jaros S."/>
            <person name="Januszkiewicz K."/>
            <person name="Wedrychowicz H."/>
        </authorList>
    </citation>
    <scope>NUCLEOTIDE SEQUENCE [LARGE SCALE GENOMIC DNA]</scope>
    <source>
        <strain evidence="9 10">DSM 26910</strain>
    </source>
</reference>
<protein>
    <submittedName>
        <fullName evidence="9">Beta-galactosidase</fullName>
    </submittedName>
</protein>
<dbReference type="Pfam" id="PF00703">
    <property type="entry name" value="Glyco_hydro_2"/>
    <property type="match status" value="1"/>
</dbReference>
<evidence type="ECO:0000313" key="10">
    <source>
        <dbReference type="Proteomes" id="UP000184164"/>
    </source>
</evidence>
<dbReference type="Pfam" id="PF02836">
    <property type="entry name" value="Glyco_hydro_2_C"/>
    <property type="match status" value="1"/>
</dbReference>
<dbReference type="RefSeq" id="WP_072998207.1">
    <property type="nucleotide sequence ID" value="NZ_FQUM01000001.1"/>
</dbReference>
<dbReference type="InterPro" id="IPR017853">
    <property type="entry name" value="GH"/>
</dbReference>
<dbReference type="InterPro" id="IPR013783">
    <property type="entry name" value="Ig-like_fold"/>
</dbReference>
<dbReference type="Pfam" id="PF18565">
    <property type="entry name" value="Glyco_hydro2_C5"/>
    <property type="match status" value="1"/>
</dbReference>
<evidence type="ECO:0000259" key="8">
    <source>
        <dbReference type="Pfam" id="PF18565"/>
    </source>
</evidence>
<dbReference type="InterPro" id="IPR006103">
    <property type="entry name" value="Glyco_hydro_2_cat"/>
</dbReference>
<dbReference type="AlphaFoldDB" id="A0A1M4T5Q9"/>
<dbReference type="PRINTS" id="PR00132">
    <property type="entry name" value="GLHYDRLASE2"/>
</dbReference>
<keyword evidence="3" id="KW-0326">Glycosidase</keyword>
<evidence type="ECO:0000259" key="6">
    <source>
        <dbReference type="Pfam" id="PF02837"/>
    </source>
</evidence>
<dbReference type="PANTHER" id="PTHR42732">
    <property type="entry name" value="BETA-GALACTOSIDASE"/>
    <property type="match status" value="1"/>
</dbReference>
<organism evidence="9 10">
    <name type="scientific">Mariniphaga anaerophila</name>
    <dbReference type="NCBI Taxonomy" id="1484053"/>
    <lineage>
        <taxon>Bacteria</taxon>
        <taxon>Pseudomonadati</taxon>
        <taxon>Bacteroidota</taxon>
        <taxon>Bacteroidia</taxon>
        <taxon>Marinilabiliales</taxon>
        <taxon>Prolixibacteraceae</taxon>
        <taxon>Mariniphaga</taxon>
    </lineage>
</organism>
<feature type="domain" description="Glycoside hydrolase family 2 immunoglobulin-like beta-sandwich" evidence="4">
    <location>
        <begin position="181"/>
        <end position="288"/>
    </location>
</feature>
<dbReference type="InterPro" id="IPR006102">
    <property type="entry name" value="Ig-like_GH2"/>
</dbReference>
<evidence type="ECO:0000259" key="4">
    <source>
        <dbReference type="Pfam" id="PF00703"/>
    </source>
</evidence>
<dbReference type="GO" id="GO:0005975">
    <property type="term" value="P:carbohydrate metabolic process"/>
    <property type="evidence" value="ECO:0007669"/>
    <property type="project" value="InterPro"/>
</dbReference>
<comment type="similarity">
    <text evidence="1">Belongs to the glycosyl hydrolase 2 family.</text>
</comment>
<evidence type="ECO:0000313" key="9">
    <source>
        <dbReference type="EMBL" id="SHE39836.1"/>
    </source>
</evidence>
<name>A0A1M4T5Q9_9BACT</name>